<proteinExistence type="predicted"/>
<protein>
    <submittedName>
        <fullName evidence="1">Uncharacterized protein</fullName>
    </submittedName>
</protein>
<sequence length="62" mass="7048">MSPLFYTKNHEAVDPVFFAVVPDSFMQRDPGDGTRRPLSSVAGEWSDITDTPLFGPRDRWSF</sequence>
<dbReference type="AlphaFoldDB" id="A0A380TCC0"/>
<accession>A0A380TCC0</accession>
<gene>
    <name evidence="1" type="ORF">DF3PB_2070004</name>
</gene>
<evidence type="ECO:0000313" key="1">
    <source>
        <dbReference type="EMBL" id="SUS05727.1"/>
    </source>
</evidence>
<dbReference type="EMBL" id="UIDG01000121">
    <property type="protein sequence ID" value="SUS05727.1"/>
    <property type="molecule type" value="Genomic_DNA"/>
</dbReference>
<reference evidence="1" key="1">
    <citation type="submission" date="2018-07" db="EMBL/GenBank/DDBJ databases">
        <authorList>
            <person name="Quirk P.G."/>
            <person name="Krulwich T.A."/>
        </authorList>
    </citation>
    <scope>NUCLEOTIDE SEQUENCE</scope>
</reference>
<name>A0A380TCC0_9ZZZZ</name>
<organism evidence="1">
    <name type="scientific">metagenome</name>
    <dbReference type="NCBI Taxonomy" id="256318"/>
    <lineage>
        <taxon>unclassified sequences</taxon>
        <taxon>metagenomes</taxon>
    </lineage>
</organism>